<dbReference type="InterPro" id="IPR016040">
    <property type="entry name" value="NAD(P)-bd_dom"/>
</dbReference>
<proteinExistence type="predicted"/>
<organism evidence="2 3">
    <name type="scientific">Pontixanthobacter aquaemixtae</name>
    <dbReference type="NCBI Taxonomy" id="1958940"/>
    <lineage>
        <taxon>Bacteria</taxon>
        <taxon>Pseudomonadati</taxon>
        <taxon>Pseudomonadota</taxon>
        <taxon>Alphaproteobacteria</taxon>
        <taxon>Sphingomonadales</taxon>
        <taxon>Erythrobacteraceae</taxon>
        <taxon>Pontixanthobacter</taxon>
    </lineage>
</organism>
<accession>A0A844ZP83</accession>
<gene>
    <name evidence="2" type="ORF">GRI41_02355</name>
</gene>
<dbReference type="AlphaFoldDB" id="A0A844ZP83"/>
<dbReference type="PANTHER" id="PTHR14097">
    <property type="entry name" value="OXIDOREDUCTASE HTATIP2"/>
    <property type="match status" value="1"/>
</dbReference>
<keyword evidence="3" id="KW-1185">Reference proteome</keyword>
<dbReference type="InterPro" id="IPR036291">
    <property type="entry name" value="NAD(P)-bd_dom_sf"/>
</dbReference>
<evidence type="ECO:0000259" key="1">
    <source>
        <dbReference type="Pfam" id="PF13460"/>
    </source>
</evidence>
<evidence type="ECO:0000313" key="2">
    <source>
        <dbReference type="EMBL" id="MXO89655.1"/>
    </source>
</evidence>
<feature type="domain" description="NAD(P)-binding" evidence="1">
    <location>
        <begin position="11"/>
        <end position="166"/>
    </location>
</feature>
<dbReference type="SUPFAM" id="SSF51735">
    <property type="entry name" value="NAD(P)-binding Rossmann-fold domains"/>
    <property type="match status" value="1"/>
</dbReference>
<comment type="caution">
    <text evidence="2">The sequence shown here is derived from an EMBL/GenBank/DDBJ whole genome shotgun (WGS) entry which is preliminary data.</text>
</comment>
<dbReference type="Pfam" id="PF13460">
    <property type="entry name" value="NAD_binding_10"/>
    <property type="match status" value="1"/>
</dbReference>
<dbReference type="RefSeq" id="WP_160603066.1">
    <property type="nucleotide sequence ID" value="NZ_WTYX01000001.1"/>
</dbReference>
<sequence length="230" mass="25296">MSERVRIALVGATGLIGRSIIERATGREDVRILAVARREMKLPMGARMEMVVSEPSQWADVFESSPAEVLVSALGTTWNKAGKSEQAFREVDQELVLDTARAAHAQGVKRMIAVSSIGADAASKNFYLRVKGEVERELLTIGFDRVDILRPGLLRGQRSNDRRIGERLGIALSPLVDLMLHGKYRQYRSISAQDMADAALALSMRKAAGKFKHDHDAILRAAHSLPQPAQ</sequence>
<evidence type="ECO:0000313" key="3">
    <source>
        <dbReference type="Proteomes" id="UP000442714"/>
    </source>
</evidence>
<dbReference type="Gene3D" id="3.40.50.720">
    <property type="entry name" value="NAD(P)-binding Rossmann-like Domain"/>
    <property type="match status" value="1"/>
</dbReference>
<dbReference type="OrthoDB" id="9798632at2"/>
<dbReference type="EMBL" id="WTYX01000001">
    <property type="protein sequence ID" value="MXO89655.1"/>
    <property type="molecule type" value="Genomic_DNA"/>
</dbReference>
<reference evidence="2 3" key="1">
    <citation type="submission" date="2019-12" db="EMBL/GenBank/DDBJ databases">
        <title>Genomic-based taxomic classification of the family Erythrobacteraceae.</title>
        <authorList>
            <person name="Xu L."/>
        </authorList>
    </citation>
    <scope>NUCLEOTIDE SEQUENCE [LARGE SCALE GENOMIC DNA]</scope>
    <source>
        <strain evidence="2 3">KCTC 52763</strain>
    </source>
</reference>
<dbReference type="Proteomes" id="UP000442714">
    <property type="component" value="Unassembled WGS sequence"/>
</dbReference>
<name>A0A844ZP83_9SPHN</name>
<protein>
    <submittedName>
        <fullName evidence="2">NAD(P)H-binding protein</fullName>
    </submittedName>
</protein>
<dbReference type="PANTHER" id="PTHR14097:SF7">
    <property type="entry name" value="OXIDOREDUCTASE HTATIP2"/>
    <property type="match status" value="1"/>
</dbReference>